<evidence type="ECO:0000313" key="2">
    <source>
        <dbReference type="Proteomes" id="UP000805704"/>
    </source>
</evidence>
<name>A0ACB7ECT6_NIBAL</name>
<proteinExistence type="predicted"/>
<evidence type="ECO:0000313" key="1">
    <source>
        <dbReference type="EMBL" id="KAG7999969.1"/>
    </source>
</evidence>
<reference evidence="1" key="1">
    <citation type="submission" date="2020-04" db="EMBL/GenBank/DDBJ databases">
        <title>A chromosome-scale assembly and high-density genetic map of the yellow drum (Nibea albiflora) genome.</title>
        <authorList>
            <person name="Xu D."/>
            <person name="Zhang W."/>
            <person name="Chen R."/>
            <person name="Tan P."/>
            <person name="Wang L."/>
            <person name="Song H."/>
            <person name="Tian L."/>
            <person name="Zhu Q."/>
            <person name="Wang B."/>
        </authorList>
    </citation>
    <scope>NUCLEOTIDE SEQUENCE</scope>
    <source>
        <strain evidence="1">ZJHYS-2018</strain>
    </source>
</reference>
<organism evidence="1 2">
    <name type="scientific">Nibea albiflora</name>
    <name type="common">Yellow drum</name>
    <name type="synonym">Corvina albiflora</name>
    <dbReference type="NCBI Taxonomy" id="240163"/>
    <lineage>
        <taxon>Eukaryota</taxon>
        <taxon>Metazoa</taxon>
        <taxon>Chordata</taxon>
        <taxon>Craniata</taxon>
        <taxon>Vertebrata</taxon>
        <taxon>Euteleostomi</taxon>
        <taxon>Actinopterygii</taxon>
        <taxon>Neopterygii</taxon>
        <taxon>Teleostei</taxon>
        <taxon>Neoteleostei</taxon>
        <taxon>Acanthomorphata</taxon>
        <taxon>Eupercaria</taxon>
        <taxon>Sciaenidae</taxon>
        <taxon>Nibea</taxon>
    </lineage>
</organism>
<dbReference type="Proteomes" id="UP000805704">
    <property type="component" value="Chromosome 9"/>
</dbReference>
<sequence>MPGVLVAFHKGASIHAPLEGKRRGGWRVGVHSSLLMPWRGVGFGCRTGNEGRPKPLQTRRPRLANALLASQQARQSPQPKDLNPEEWKAASLPLAEGDHSVGPQLYPETLQLRFQCQGDGEGLSPRTPPFSSPPTEKRPGKGVRLEGLSYYPGLNKVELIPMKNVLSKC</sequence>
<dbReference type="EMBL" id="CM024797">
    <property type="protein sequence ID" value="KAG7999969.1"/>
    <property type="molecule type" value="Genomic_DNA"/>
</dbReference>
<comment type="caution">
    <text evidence="1">The sequence shown here is derived from an EMBL/GenBank/DDBJ whole genome shotgun (WGS) entry which is preliminary data.</text>
</comment>
<keyword evidence="2" id="KW-1185">Reference proteome</keyword>
<accession>A0ACB7ECT6</accession>
<protein>
    <submittedName>
        <fullName evidence="1">Uncharacterized protein</fullName>
    </submittedName>
</protein>
<gene>
    <name evidence="1" type="ORF">GBF38_002070</name>
</gene>